<reference evidence="7 8" key="1">
    <citation type="submission" date="2016-06" db="EMBL/GenBank/DDBJ databases">
        <title>Three novel species with peptidoglycan cell walls form the new genus Lacunisphaera gen. nov. in the family Opitutaceae of the verrucomicrobial subdivision 4.</title>
        <authorList>
            <person name="Rast P."/>
            <person name="Gloeckner I."/>
            <person name="Jogler M."/>
            <person name="Boedeker C."/>
            <person name="Jeske O."/>
            <person name="Wiegand S."/>
            <person name="Reinhardt R."/>
            <person name="Schumann P."/>
            <person name="Rohde M."/>
            <person name="Spring S."/>
            <person name="Gloeckner F.O."/>
            <person name="Jogler C."/>
        </authorList>
    </citation>
    <scope>NUCLEOTIDE SEQUENCE [LARGE SCALE GENOMIC DNA]</scope>
    <source>
        <strain evidence="7 8">IG16b</strain>
    </source>
</reference>
<comment type="pathway">
    <text evidence="1">Amino-acid biosynthesis; L-methionine biosynthesis via salvage pathway; S-methyl-5-thio-alpha-D-ribose 1-phosphate from S-methyl-5'-thioadenosine (hydrolase route): step 1/2.</text>
</comment>
<dbReference type="STRING" id="1838286.Verru16b_01925"/>
<keyword evidence="3" id="KW-0028">Amino-acid biosynthesis</keyword>
<evidence type="ECO:0000256" key="5">
    <source>
        <dbReference type="ARBA" id="ARBA00023167"/>
    </source>
</evidence>
<evidence type="ECO:0000313" key="8">
    <source>
        <dbReference type="Proteomes" id="UP000095228"/>
    </source>
</evidence>
<dbReference type="GO" id="GO:0019509">
    <property type="term" value="P:L-methionine salvage from methylthioadenosine"/>
    <property type="evidence" value="ECO:0007669"/>
    <property type="project" value="UniProtKB-UniPathway"/>
</dbReference>
<proteinExistence type="predicted"/>
<keyword evidence="7" id="KW-0326">Glycosidase</keyword>
<dbReference type="SUPFAM" id="SSF53167">
    <property type="entry name" value="Purine and uridine phosphorylases"/>
    <property type="match status" value="1"/>
</dbReference>
<organism evidence="7 8">
    <name type="scientific">Lacunisphaera limnophila</name>
    <dbReference type="NCBI Taxonomy" id="1838286"/>
    <lineage>
        <taxon>Bacteria</taxon>
        <taxon>Pseudomonadati</taxon>
        <taxon>Verrucomicrobiota</taxon>
        <taxon>Opitutia</taxon>
        <taxon>Opitutales</taxon>
        <taxon>Opitutaceae</taxon>
        <taxon>Lacunisphaera</taxon>
    </lineage>
</organism>
<evidence type="ECO:0000256" key="2">
    <source>
        <dbReference type="ARBA" id="ARBA00011974"/>
    </source>
</evidence>
<evidence type="ECO:0000256" key="4">
    <source>
        <dbReference type="ARBA" id="ARBA00022801"/>
    </source>
</evidence>
<evidence type="ECO:0000259" key="6">
    <source>
        <dbReference type="Pfam" id="PF01048"/>
    </source>
</evidence>
<dbReference type="GO" id="GO:0008782">
    <property type="term" value="F:adenosylhomocysteine nucleosidase activity"/>
    <property type="evidence" value="ECO:0007669"/>
    <property type="project" value="UniProtKB-EC"/>
</dbReference>
<dbReference type="Pfam" id="PF01048">
    <property type="entry name" value="PNP_UDP_1"/>
    <property type="match status" value="1"/>
</dbReference>
<evidence type="ECO:0000256" key="1">
    <source>
        <dbReference type="ARBA" id="ARBA00004945"/>
    </source>
</evidence>
<dbReference type="AlphaFoldDB" id="A0A1D8AVH6"/>
<dbReference type="InterPro" id="IPR010049">
    <property type="entry name" value="MTA_SAH_Nsdase"/>
</dbReference>
<dbReference type="Proteomes" id="UP000095228">
    <property type="component" value="Chromosome"/>
</dbReference>
<dbReference type="CDD" id="cd09008">
    <property type="entry name" value="MTAN"/>
    <property type="match status" value="1"/>
</dbReference>
<evidence type="ECO:0000256" key="3">
    <source>
        <dbReference type="ARBA" id="ARBA00022605"/>
    </source>
</evidence>
<dbReference type="EC" id="3.2.2.9" evidence="2"/>
<dbReference type="PANTHER" id="PTHR46832:SF1">
    <property type="entry name" value="5'-METHYLTHIOADENOSINE_S-ADENOSYLHOMOCYSTEINE NUCLEOSIDASE"/>
    <property type="match status" value="1"/>
</dbReference>
<dbReference type="PATRIC" id="fig|1838286.3.peg.1937"/>
<dbReference type="Gene3D" id="3.40.50.1580">
    <property type="entry name" value="Nucleoside phosphorylase domain"/>
    <property type="match status" value="1"/>
</dbReference>
<dbReference type="GO" id="GO:0019284">
    <property type="term" value="P:L-methionine salvage from S-adenosylmethionine"/>
    <property type="evidence" value="ECO:0007669"/>
    <property type="project" value="TreeGrafter"/>
</dbReference>
<keyword evidence="8" id="KW-1185">Reference proteome</keyword>
<dbReference type="GO" id="GO:0008930">
    <property type="term" value="F:methylthioadenosine nucleosidase activity"/>
    <property type="evidence" value="ECO:0007669"/>
    <property type="project" value="InterPro"/>
</dbReference>
<accession>A0A1D8AVH6</accession>
<feature type="domain" description="Nucleoside phosphorylase" evidence="6">
    <location>
        <begin position="10"/>
        <end position="244"/>
    </location>
</feature>
<gene>
    <name evidence="7" type="primary">mtnN_3</name>
    <name evidence="7" type="ORF">Verru16b_01925</name>
</gene>
<dbReference type="EMBL" id="CP016094">
    <property type="protein sequence ID" value="AOS44856.1"/>
    <property type="molecule type" value="Genomic_DNA"/>
</dbReference>
<dbReference type="InterPro" id="IPR000845">
    <property type="entry name" value="Nucleoside_phosphorylase_d"/>
</dbReference>
<sequence>MPASTPAPTLILSAMPSEIRLIQAHIKRPKTGRLACFPYVTGVLRGRRVVTTVTGVGVTNAAMVTALFIREFKPAEVLVSGTGSRFNPRIETGDTIISTKTIHHAAGSLTQEGMVYRKVRGPLPGQMTHWYYKPDPRLLKLAKASIKGYTAEPVTANGRTYVPRVLTGVVTASDLFGVSDEKIADMKKKLNPDIMEMESAAIAQVCTQLGVPHLVFRAGSNRTQSNPGNDYRLLGQKAAHAAARWTVYFTGCLAEARA</sequence>
<keyword evidence="4 7" id="KW-0378">Hydrolase</keyword>
<dbReference type="GO" id="GO:0009164">
    <property type="term" value="P:nucleoside catabolic process"/>
    <property type="evidence" value="ECO:0007669"/>
    <property type="project" value="InterPro"/>
</dbReference>
<dbReference type="InterPro" id="IPR035994">
    <property type="entry name" value="Nucleoside_phosphorylase_sf"/>
</dbReference>
<dbReference type="RefSeq" id="WP_069962066.1">
    <property type="nucleotide sequence ID" value="NZ_CP016094.1"/>
</dbReference>
<keyword evidence="5" id="KW-0486">Methionine biosynthesis</keyword>
<dbReference type="UniPathway" id="UPA00904">
    <property type="reaction ID" value="UER00871"/>
</dbReference>
<dbReference type="OrthoDB" id="9792278at2"/>
<dbReference type="PANTHER" id="PTHR46832">
    <property type="entry name" value="5'-METHYLTHIOADENOSINE/S-ADENOSYLHOMOCYSTEINE NUCLEOSIDASE"/>
    <property type="match status" value="1"/>
</dbReference>
<name>A0A1D8AVH6_9BACT</name>
<dbReference type="GO" id="GO:0005829">
    <property type="term" value="C:cytosol"/>
    <property type="evidence" value="ECO:0007669"/>
    <property type="project" value="TreeGrafter"/>
</dbReference>
<dbReference type="KEGG" id="obg:Verru16b_01925"/>
<evidence type="ECO:0000313" key="7">
    <source>
        <dbReference type="EMBL" id="AOS44856.1"/>
    </source>
</evidence>
<dbReference type="NCBIfam" id="TIGR01704">
    <property type="entry name" value="MTA_SAH-Nsdase"/>
    <property type="match status" value="1"/>
</dbReference>
<protein>
    <recommendedName>
        <fullName evidence="2">adenosylhomocysteine nucleosidase</fullName>
        <ecNumber evidence="2">3.2.2.9</ecNumber>
    </recommendedName>
</protein>